<gene>
    <name evidence="1" type="ORF">LCI18_009196</name>
</gene>
<name>A0ACD3ZAN1_FUSSC</name>
<sequence length="484" mass="55081">MIHFNRCSWAKSAKAQRTGQTFEEWFGCDEFLRDPMRKHIQYDIPPTSQAANTTIWRLIVFDGFMGHGVFAVREYCAKFYIITAPLPPHSTHVLQPMDVGVFQPLKNAHQKLLGRWLRKGNISFSRADFVRGFQEVFEEGFTAHNIISGFEKSGIYPPNPEPAMAYLAKKQLQAKQAVDPAFASLLPQESRFQAAADTAKRLSDRYGDTFSSPTRAGLRQIRNVVTEAVVLESTVTAYVDDRRARIEKRYNAKKRGKRAKPIGDSSHNVSLQEIRDQQEEVIAEAQQKEEKAQVRTARSLVIQEMKKIKDQWRQEKEITVDGVKKKASWSQWLEHTGKDIEYYSMETQRSTMHQILTQKPDPFMIDTQLPQEVHEAIHNASFAPKPLSAMDWTALAGSDDSITFQLEPAPPEEEEEEEEEEDDEELPLFKPPLRMPSSPPVTPSSPRLPSLPPELPSTPCPIRPQHHISGIRRITSIITQARAA</sequence>
<proteinExistence type="predicted"/>
<dbReference type="EMBL" id="CP090036">
    <property type="protein sequence ID" value="UPK98261.1"/>
    <property type="molecule type" value="Genomic_DNA"/>
</dbReference>
<protein>
    <submittedName>
        <fullName evidence="1">Uncharacterized protein</fullName>
    </submittedName>
</protein>
<organism evidence="1 2">
    <name type="scientific">Fusarium solani subsp. cucurbitae</name>
    <name type="common">Neocosmosporum cucurbitae</name>
    <dbReference type="NCBI Taxonomy" id="2747967"/>
    <lineage>
        <taxon>Eukaryota</taxon>
        <taxon>Fungi</taxon>
        <taxon>Dikarya</taxon>
        <taxon>Ascomycota</taxon>
        <taxon>Pezizomycotina</taxon>
        <taxon>Sordariomycetes</taxon>
        <taxon>Hypocreomycetidae</taxon>
        <taxon>Hypocreales</taxon>
        <taxon>Nectriaceae</taxon>
        <taxon>Fusarium</taxon>
        <taxon>Fusarium solani species complex</taxon>
    </lineage>
</organism>
<accession>A0ACD3ZAN1</accession>
<keyword evidence="2" id="KW-1185">Reference proteome</keyword>
<evidence type="ECO:0000313" key="1">
    <source>
        <dbReference type="EMBL" id="UPK98261.1"/>
    </source>
</evidence>
<dbReference type="Proteomes" id="UP000830768">
    <property type="component" value="Chromosome 8"/>
</dbReference>
<evidence type="ECO:0000313" key="2">
    <source>
        <dbReference type="Proteomes" id="UP000830768"/>
    </source>
</evidence>
<reference evidence="1" key="1">
    <citation type="submission" date="2021-11" db="EMBL/GenBank/DDBJ databases">
        <title>Fusarium solani-melongenae Genome sequencing and assembly.</title>
        <authorList>
            <person name="Xie S."/>
            <person name="Huang L."/>
            <person name="Zhang X."/>
        </authorList>
    </citation>
    <scope>NUCLEOTIDE SEQUENCE</scope>
    <source>
        <strain evidence="1">CRI 24-3</strain>
    </source>
</reference>